<protein>
    <recommendedName>
        <fullName evidence="1">F-box domain-containing protein</fullName>
    </recommendedName>
</protein>
<dbReference type="STRING" id="1447883.A0A2B7YD03"/>
<dbReference type="Pfam" id="PF24969">
    <property type="entry name" value="LRR_15"/>
    <property type="match status" value="1"/>
</dbReference>
<dbReference type="Pfam" id="PF12937">
    <property type="entry name" value="F-box-like"/>
    <property type="match status" value="1"/>
</dbReference>
<dbReference type="EMBL" id="PDNA01000053">
    <property type="protein sequence ID" value="PGH18941.1"/>
    <property type="molecule type" value="Genomic_DNA"/>
</dbReference>
<name>A0A2B7YD03_POLH7</name>
<dbReference type="InterPro" id="IPR056867">
    <property type="entry name" value="LRR_15"/>
</dbReference>
<dbReference type="OrthoDB" id="2520703at2759"/>
<accession>A0A2B7YD03</accession>
<dbReference type="Proteomes" id="UP000224634">
    <property type="component" value="Unassembled WGS sequence"/>
</dbReference>
<comment type="caution">
    <text evidence="2">The sequence shown here is derived from an EMBL/GenBank/DDBJ whole genome shotgun (WGS) entry which is preliminary data.</text>
</comment>
<reference evidence="2 3" key="1">
    <citation type="submission" date="2017-10" db="EMBL/GenBank/DDBJ databases">
        <title>Comparative genomics in systemic dimorphic fungi from Ajellomycetaceae.</title>
        <authorList>
            <person name="Munoz J.F."/>
            <person name="Mcewen J.G."/>
            <person name="Clay O.K."/>
            <person name="Cuomo C.A."/>
        </authorList>
    </citation>
    <scope>NUCLEOTIDE SEQUENCE [LARGE SCALE GENOMIC DNA]</scope>
    <source>
        <strain evidence="2 3">UAMH7299</strain>
    </source>
</reference>
<dbReference type="InterPro" id="IPR001810">
    <property type="entry name" value="F-box_dom"/>
</dbReference>
<keyword evidence="3" id="KW-1185">Reference proteome</keyword>
<evidence type="ECO:0000259" key="1">
    <source>
        <dbReference type="PROSITE" id="PS50181"/>
    </source>
</evidence>
<gene>
    <name evidence="2" type="ORF">AJ80_04268</name>
</gene>
<evidence type="ECO:0000313" key="2">
    <source>
        <dbReference type="EMBL" id="PGH18941.1"/>
    </source>
</evidence>
<organism evidence="2 3">
    <name type="scientific">Polytolypa hystricis (strain UAMH7299)</name>
    <dbReference type="NCBI Taxonomy" id="1447883"/>
    <lineage>
        <taxon>Eukaryota</taxon>
        <taxon>Fungi</taxon>
        <taxon>Dikarya</taxon>
        <taxon>Ascomycota</taxon>
        <taxon>Pezizomycotina</taxon>
        <taxon>Eurotiomycetes</taxon>
        <taxon>Eurotiomycetidae</taxon>
        <taxon>Onygenales</taxon>
        <taxon>Onygenales incertae sedis</taxon>
        <taxon>Polytolypa</taxon>
    </lineage>
</organism>
<sequence length="418" mass="46539">MARPVALSTLPLEIFYAVAERLDKKDLFHLGYACRDLHSLCIPLLYRRLCVSNAEQLQQLVQRLLQNPTLAAGVHSLELKAADNDEFLNVRGSGPVHNFGSIYDVILTSSGGGENLPTGWIQDMVGNETVLLLLFAAISNLQSLHIQLPRHSQMLTDLFHLISISATPFDSHPTFQRLSSVAFDCRSNGMLPVSALLPFFSMSAVTTVKGRGIGEYVGGEDKYAAPEIPTSSVTNLELTSSFGMRGMSTLTSRCKNLKSFKYNQGSWIKLMSFGDRLLIPCSFDSAKDTLEHLWIEYEAFCDDGHGVISLDSFSSFTTLKTFHVATSIVLSVGQLTNFLPPSLEKLGLLSMEKEQLPGLLESIEPLLDGREIFVPRLDCLFLQGRPYAFDYFSSRNILDFRKCCHDARIDFQVEVMNF</sequence>
<evidence type="ECO:0000313" key="3">
    <source>
        <dbReference type="Proteomes" id="UP000224634"/>
    </source>
</evidence>
<dbReference type="InterPro" id="IPR036047">
    <property type="entry name" value="F-box-like_dom_sf"/>
</dbReference>
<dbReference type="PROSITE" id="PS50181">
    <property type="entry name" value="FBOX"/>
    <property type="match status" value="1"/>
</dbReference>
<dbReference type="SUPFAM" id="SSF81383">
    <property type="entry name" value="F-box domain"/>
    <property type="match status" value="1"/>
</dbReference>
<proteinExistence type="predicted"/>
<dbReference type="AlphaFoldDB" id="A0A2B7YD03"/>
<feature type="domain" description="F-box" evidence="1">
    <location>
        <begin position="4"/>
        <end position="49"/>
    </location>
</feature>